<accession>A0A916NCK6</accession>
<dbReference type="Proteomes" id="UP000680038">
    <property type="component" value="Unassembled WGS sequence"/>
</dbReference>
<proteinExistence type="predicted"/>
<sequence>MQQKQGEYTSLRVAVPKDYEDVFTHFYSAGNKSADVITKTFLPSFQTILIFSFGVQPILHSKQNTEVRVDRCLVLGPIKQAFDYSLPPNSQILVANFKDDAFYRFFGNASVSEHLPVDPDDLSDENCFTFLWTQLNKIEDVNDRVNYILEFCKPYLKHRNAIAAQLASFKEERKNPIKCIANQQNQTERNIQLNHKKTFGYTAKEIGRYQRFLKTIELIEHITSKSAKIDWFEIVGE</sequence>
<dbReference type="EMBL" id="CAJRAF010000002">
    <property type="protein sequence ID" value="CAG5002625.1"/>
    <property type="molecule type" value="Genomic_DNA"/>
</dbReference>
<protein>
    <submittedName>
        <fullName evidence="1">Uncharacterized protein</fullName>
    </submittedName>
</protein>
<organism evidence="1 2">
    <name type="scientific">Dyadobacter helix</name>
    <dbReference type="NCBI Taxonomy" id="2822344"/>
    <lineage>
        <taxon>Bacteria</taxon>
        <taxon>Pseudomonadati</taxon>
        <taxon>Bacteroidota</taxon>
        <taxon>Cytophagia</taxon>
        <taxon>Cytophagales</taxon>
        <taxon>Spirosomataceae</taxon>
        <taxon>Dyadobacter</taxon>
    </lineage>
</organism>
<evidence type="ECO:0000313" key="1">
    <source>
        <dbReference type="EMBL" id="CAG5002625.1"/>
    </source>
</evidence>
<name>A0A916NCK6_9BACT</name>
<reference evidence="1" key="1">
    <citation type="submission" date="2021-04" db="EMBL/GenBank/DDBJ databases">
        <authorList>
            <person name="Rodrigo-Torres L."/>
            <person name="Arahal R. D."/>
            <person name="Lucena T."/>
        </authorList>
    </citation>
    <scope>NUCLEOTIDE SEQUENCE</scope>
    <source>
        <strain evidence="1">CECT 9275</strain>
    </source>
</reference>
<evidence type="ECO:0000313" key="2">
    <source>
        <dbReference type="Proteomes" id="UP000680038"/>
    </source>
</evidence>
<dbReference type="RefSeq" id="WP_215239490.1">
    <property type="nucleotide sequence ID" value="NZ_CAJRAF010000002.1"/>
</dbReference>
<gene>
    <name evidence="1" type="ORF">DYBT9275_02931</name>
</gene>
<comment type="caution">
    <text evidence="1">The sequence shown here is derived from an EMBL/GenBank/DDBJ whole genome shotgun (WGS) entry which is preliminary data.</text>
</comment>
<dbReference type="AlphaFoldDB" id="A0A916NCK6"/>
<keyword evidence="2" id="KW-1185">Reference proteome</keyword>